<feature type="domain" description="HTH araC/xylS-type" evidence="4">
    <location>
        <begin position="1"/>
        <end position="75"/>
    </location>
</feature>
<reference evidence="6" key="1">
    <citation type="submission" date="2018-12" db="EMBL/GenBank/DDBJ databases">
        <title>Tengunoibacter tsumagoiensis gen. nov., sp. nov., Dictyobacter kobayashii sp. nov., D. alpinus sp. nov., and D. joshuensis sp. nov. and description of Dictyobacteraceae fam. nov. within the order Ktedonobacterales isolated from Tengu-no-mugimeshi.</title>
        <authorList>
            <person name="Wang C.M."/>
            <person name="Zheng Y."/>
            <person name="Sakai Y."/>
            <person name="Toyoda A."/>
            <person name="Minakuchi Y."/>
            <person name="Abe K."/>
            <person name="Yokota A."/>
            <person name="Yabe S."/>
        </authorList>
    </citation>
    <scope>NUCLEOTIDE SEQUENCE [LARGE SCALE GENOMIC DNA]</scope>
    <source>
        <strain evidence="6">Uno16</strain>
    </source>
</reference>
<dbReference type="GO" id="GO:0043565">
    <property type="term" value="F:sequence-specific DNA binding"/>
    <property type="evidence" value="ECO:0007669"/>
    <property type="project" value="InterPro"/>
</dbReference>
<dbReference type="InterPro" id="IPR009057">
    <property type="entry name" value="Homeodomain-like_sf"/>
</dbReference>
<comment type="caution">
    <text evidence="5">The sequence shown here is derived from an EMBL/GenBank/DDBJ whole genome shotgun (WGS) entry which is preliminary data.</text>
</comment>
<sequence length="78" mass="8949">MKLIYHSRQRSLENALGFPPHAYQTQIRIIHAKKLLADNLPLTEVALRTGFHSQSHLGWHFKRLVGITPGEYALDCRS</sequence>
<evidence type="ECO:0000256" key="3">
    <source>
        <dbReference type="ARBA" id="ARBA00023163"/>
    </source>
</evidence>
<dbReference type="RefSeq" id="WP_126626406.1">
    <property type="nucleotide sequence ID" value="NZ_BIFT01000001.1"/>
</dbReference>
<proteinExistence type="predicted"/>
<dbReference type="GO" id="GO:0003700">
    <property type="term" value="F:DNA-binding transcription factor activity"/>
    <property type="evidence" value="ECO:0007669"/>
    <property type="project" value="InterPro"/>
</dbReference>
<gene>
    <name evidence="5" type="ORF">KDA_13570</name>
</gene>
<dbReference type="Proteomes" id="UP000287171">
    <property type="component" value="Unassembled WGS sequence"/>
</dbReference>
<dbReference type="SUPFAM" id="SSF46689">
    <property type="entry name" value="Homeodomain-like"/>
    <property type="match status" value="1"/>
</dbReference>
<evidence type="ECO:0000256" key="2">
    <source>
        <dbReference type="ARBA" id="ARBA00023125"/>
    </source>
</evidence>
<organism evidence="5 6">
    <name type="scientific">Dictyobacter alpinus</name>
    <dbReference type="NCBI Taxonomy" id="2014873"/>
    <lineage>
        <taxon>Bacteria</taxon>
        <taxon>Bacillati</taxon>
        <taxon>Chloroflexota</taxon>
        <taxon>Ktedonobacteria</taxon>
        <taxon>Ktedonobacterales</taxon>
        <taxon>Dictyobacteraceae</taxon>
        <taxon>Dictyobacter</taxon>
    </lineage>
</organism>
<dbReference type="Pfam" id="PF12833">
    <property type="entry name" value="HTH_18"/>
    <property type="match status" value="1"/>
</dbReference>
<dbReference type="AlphaFoldDB" id="A0A402B3F7"/>
<dbReference type="PANTHER" id="PTHR46796">
    <property type="entry name" value="HTH-TYPE TRANSCRIPTIONAL ACTIVATOR RHAS-RELATED"/>
    <property type="match status" value="1"/>
</dbReference>
<name>A0A402B3F7_9CHLR</name>
<dbReference type="OrthoDB" id="9813413at2"/>
<keyword evidence="1" id="KW-0805">Transcription regulation</keyword>
<accession>A0A402B3F7</accession>
<dbReference type="Gene3D" id="1.10.10.60">
    <property type="entry name" value="Homeodomain-like"/>
    <property type="match status" value="1"/>
</dbReference>
<evidence type="ECO:0000313" key="6">
    <source>
        <dbReference type="Proteomes" id="UP000287171"/>
    </source>
</evidence>
<dbReference type="EMBL" id="BIFT01000001">
    <property type="protein sequence ID" value="GCE25873.1"/>
    <property type="molecule type" value="Genomic_DNA"/>
</dbReference>
<dbReference type="PROSITE" id="PS00041">
    <property type="entry name" value="HTH_ARAC_FAMILY_1"/>
    <property type="match status" value="1"/>
</dbReference>
<evidence type="ECO:0000256" key="1">
    <source>
        <dbReference type="ARBA" id="ARBA00023015"/>
    </source>
</evidence>
<evidence type="ECO:0000313" key="5">
    <source>
        <dbReference type="EMBL" id="GCE25873.1"/>
    </source>
</evidence>
<keyword evidence="6" id="KW-1185">Reference proteome</keyword>
<dbReference type="InterPro" id="IPR018062">
    <property type="entry name" value="HTH_AraC-typ_CS"/>
</dbReference>
<keyword evidence="2" id="KW-0238">DNA-binding</keyword>
<keyword evidence="3" id="KW-0804">Transcription</keyword>
<evidence type="ECO:0000259" key="4">
    <source>
        <dbReference type="PROSITE" id="PS01124"/>
    </source>
</evidence>
<dbReference type="InterPro" id="IPR018060">
    <property type="entry name" value="HTH_AraC"/>
</dbReference>
<dbReference type="InterPro" id="IPR050204">
    <property type="entry name" value="AraC_XylS_family_regulators"/>
</dbReference>
<dbReference type="SMART" id="SM00342">
    <property type="entry name" value="HTH_ARAC"/>
    <property type="match status" value="1"/>
</dbReference>
<protein>
    <recommendedName>
        <fullName evidence="4">HTH araC/xylS-type domain-containing protein</fullName>
    </recommendedName>
</protein>
<dbReference type="PROSITE" id="PS01124">
    <property type="entry name" value="HTH_ARAC_FAMILY_2"/>
    <property type="match status" value="1"/>
</dbReference>